<dbReference type="PANTHER" id="PTHR31720">
    <property type="entry name" value="SERPENTINE RECEPTOR, CLASS Z-RELATED"/>
    <property type="match status" value="1"/>
</dbReference>
<reference evidence="1 2" key="1">
    <citation type="submission" date="2022-04" db="EMBL/GenBank/DDBJ databases">
        <title>Chromosome-level reference genomes for two strains of Caenorhabditis briggsae: an improved platform for comparative genomics.</title>
        <authorList>
            <person name="Stevens L."/>
            <person name="Andersen E."/>
        </authorList>
    </citation>
    <scope>NUCLEOTIDE SEQUENCE [LARGE SCALE GENOMIC DNA]</scope>
    <source>
        <strain evidence="1">VX34</strain>
        <tissue evidence="1">Whole-organism</tissue>
    </source>
</reference>
<dbReference type="Proteomes" id="UP000829354">
    <property type="component" value="Chromosome V"/>
</dbReference>
<sequence>MVFLTIALKFEITTKADKTVDSKHMSLYWAFCDSKIVDTFFIPTITQITYLGCNRRNVMTLWKSLKPKWLFRSSRRIDSDVRVQYG</sequence>
<protein>
    <submittedName>
        <fullName evidence="1">Uncharacterized protein</fullName>
    </submittedName>
</protein>
<evidence type="ECO:0000313" key="2">
    <source>
        <dbReference type="Proteomes" id="UP000829354"/>
    </source>
</evidence>
<dbReference type="PANTHER" id="PTHR31720:SF12">
    <property type="entry name" value="SERPENTINE RECEPTOR, CLASS T-RELATED"/>
    <property type="match status" value="1"/>
</dbReference>
<dbReference type="AlphaFoldDB" id="A0AAE9F8F5"/>
<evidence type="ECO:0000313" key="1">
    <source>
        <dbReference type="EMBL" id="UMM37919.1"/>
    </source>
</evidence>
<name>A0AAE9F8F5_CAEBR</name>
<dbReference type="Pfam" id="PF10325">
    <property type="entry name" value="7TM_GPCR_Srz"/>
    <property type="match status" value="1"/>
</dbReference>
<dbReference type="InterPro" id="IPR018817">
    <property type="entry name" value="7TM_GPCR_serpentine_rcpt_Srz"/>
</dbReference>
<dbReference type="EMBL" id="CP092624">
    <property type="protein sequence ID" value="UMM37919.1"/>
    <property type="molecule type" value="Genomic_DNA"/>
</dbReference>
<gene>
    <name evidence="1" type="ORF">L5515_009533</name>
</gene>
<proteinExistence type="predicted"/>
<organism evidence="1 2">
    <name type="scientific">Caenorhabditis briggsae</name>
    <dbReference type="NCBI Taxonomy" id="6238"/>
    <lineage>
        <taxon>Eukaryota</taxon>
        <taxon>Metazoa</taxon>
        <taxon>Ecdysozoa</taxon>
        <taxon>Nematoda</taxon>
        <taxon>Chromadorea</taxon>
        <taxon>Rhabditida</taxon>
        <taxon>Rhabditina</taxon>
        <taxon>Rhabditomorpha</taxon>
        <taxon>Rhabditoidea</taxon>
        <taxon>Rhabditidae</taxon>
        <taxon>Peloderinae</taxon>
        <taxon>Caenorhabditis</taxon>
    </lineage>
</organism>
<keyword evidence="2" id="KW-1185">Reference proteome</keyword>
<accession>A0AAE9F8F5</accession>